<name>M2ZX41_PSEFD</name>
<accession>M2ZX41</accession>
<evidence type="ECO:0000313" key="3">
    <source>
        <dbReference type="Proteomes" id="UP000016932"/>
    </source>
</evidence>
<dbReference type="KEGG" id="pfj:MYCFIDRAFT_174986"/>
<proteinExistence type="predicted"/>
<dbReference type="HOGENOM" id="CLU_462405_0_0_1"/>
<dbReference type="STRING" id="383855.M2ZX41"/>
<reference evidence="2 3" key="1">
    <citation type="journal article" date="2012" name="PLoS Pathog.">
        <title>Diverse lifestyles and strategies of plant pathogenesis encoded in the genomes of eighteen Dothideomycetes fungi.</title>
        <authorList>
            <person name="Ohm R.A."/>
            <person name="Feau N."/>
            <person name="Henrissat B."/>
            <person name="Schoch C.L."/>
            <person name="Horwitz B.A."/>
            <person name="Barry K.W."/>
            <person name="Condon B.J."/>
            <person name="Copeland A.C."/>
            <person name="Dhillon B."/>
            <person name="Glaser F."/>
            <person name="Hesse C.N."/>
            <person name="Kosti I."/>
            <person name="LaButti K."/>
            <person name="Lindquist E.A."/>
            <person name="Lucas S."/>
            <person name="Salamov A.A."/>
            <person name="Bradshaw R.E."/>
            <person name="Ciuffetti L."/>
            <person name="Hamelin R.C."/>
            <person name="Kema G.H.J."/>
            <person name="Lawrence C."/>
            <person name="Scott J.A."/>
            <person name="Spatafora J.W."/>
            <person name="Turgeon B.G."/>
            <person name="de Wit P.J.G.M."/>
            <person name="Zhong S."/>
            <person name="Goodwin S.B."/>
            <person name="Grigoriev I.V."/>
        </authorList>
    </citation>
    <scope>NUCLEOTIDE SEQUENCE [LARGE SCALE GENOMIC DNA]</scope>
    <source>
        <strain evidence="2 3">CIRAD86</strain>
    </source>
</reference>
<dbReference type="VEuPathDB" id="FungiDB:MYCFIDRAFT_174986"/>
<dbReference type="AlphaFoldDB" id="M2ZX41"/>
<organism evidence="2 3">
    <name type="scientific">Pseudocercospora fijiensis (strain CIRAD86)</name>
    <name type="common">Black leaf streak disease fungus</name>
    <name type="synonym">Mycosphaerella fijiensis</name>
    <dbReference type="NCBI Taxonomy" id="383855"/>
    <lineage>
        <taxon>Eukaryota</taxon>
        <taxon>Fungi</taxon>
        <taxon>Dikarya</taxon>
        <taxon>Ascomycota</taxon>
        <taxon>Pezizomycotina</taxon>
        <taxon>Dothideomycetes</taxon>
        <taxon>Dothideomycetidae</taxon>
        <taxon>Mycosphaerellales</taxon>
        <taxon>Mycosphaerellaceae</taxon>
        <taxon>Pseudocercospora</taxon>
    </lineage>
</organism>
<feature type="compositionally biased region" description="Low complexity" evidence="1">
    <location>
        <begin position="1"/>
        <end position="17"/>
    </location>
</feature>
<dbReference type="eggNOG" id="ENOG502R8UN">
    <property type="taxonomic scope" value="Eukaryota"/>
</dbReference>
<dbReference type="GeneID" id="19333289"/>
<protein>
    <submittedName>
        <fullName evidence="2">Uncharacterized protein</fullName>
    </submittedName>
</protein>
<dbReference type="OrthoDB" id="3838727at2759"/>
<evidence type="ECO:0000256" key="1">
    <source>
        <dbReference type="SAM" id="MobiDB-lite"/>
    </source>
</evidence>
<keyword evidence="3" id="KW-1185">Reference proteome</keyword>
<dbReference type="RefSeq" id="XP_007926746.1">
    <property type="nucleotide sequence ID" value="XM_007928555.1"/>
</dbReference>
<dbReference type="EMBL" id="KB446558">
    <property type="protein sequence ID" value="EME83559.1"/>
    <property type="molecule type" value="Genomic_DNA"/>
</dbReference>
<dbReference type="Proteomes" id="UP000016932">
    <property type="component" value="Unassembled WGS sequence"/>
</dbReference>
<evidence type="ECO:0000313" key="2">
    <source>
        <dbReference type="EMBL" id="EME83559.1"/>
    </source>
</evidence>
<sequence length="590" mass="66222">MSAAESPLRSSSRCLPSHTNSPCWDQRSRRHHRKHQYSAQLTRVNLKHPCRLQVSTKMRQDESLIGRGSPQYAFESRAWTLSSSHILALKLSPEVIPKMQMRTSDTMQSDCHPLPTRRYIKGGEALRLQLVLAALAYDSRSPEASLDFIESALKIHCKDNAMGDHLGVRILDSGLGSIKCLESALARPSLASNYLTLCAMQLFTDLWKMKIKSVSETIWNTTTGSSQVLLILVAALMEQRHLLSTSRKETDLETALIISECSAWLRSHIQLKIRQCSFTHIITTLYQTSTIGTFQEVVKRTRRASDVPWPEGQFCGLIHPAPYLHQWLIHTKSPPWPDLFFVEICFDNRPYTILVSRLDPASFQLLVISLLAFRLQTLFFIYTPHSLHIPIMYTTGLALSVLTLLTSAVTAAPQDATVTHGTLEARGPNNFKIHVWNNCPFQKQVALYQITGDFKMKQMSKPTNIASKKSLTIPAPFKALGMRLSGHAEWGTAAQWKHQALFEFGYSEYKGRRGTAYNLSVMQGSDKDVGIGAYPVPNGRGSKQCPSKTCFPWNCPLNQGWTNPDQVKNGSPADTVCYHGKTDFKVVFCP</sequence>
<feature type="region of interest" description="Disordered" evidence="1">
    <location>
        <begin position="1"/>
        <end position="37"/>
    </location>
</feature>
<gene>
    <name evidence="2" type="ORF">MYCFIDRAFT_174986</name>
</gene>